<evidence type="ECO:0000256" key="4">
    <source>
        <dbReference type="ARBA" id="ARBA00022771"/>
    </source>
</evidence>
<evidence type="ECO:0000256" key="9">
    <source>
        <dbReference type="PROSITE-ProRule" id="PRU00042"/>
    </source>
</evidence>
<comment type="subcellular location">
    <subcellularLocation>
        <location evidence="1">Nucleus</location>
    </subcellularLocation>
</comment>
<evidence type="ECO:0000259" key="11">
    <source>
        <dbReference type="PROSITE" id="PS50157"/>
    </source>
</evidence>
<feature type="domain" description="C2H2-type" evidence="11">
    <location>
        <begin position="150"/>
        <end position="172"/>
    </location>
</feature>
<evidence type="ECO:0000256" key="7">
    <source>
        <dbReference type="ARBA" id="ARBA00023242"/>
    </source>
</evidence>
<dbReference type="WBParaSite" id="maker-uti_cns_0012099-snap-gene-0.2-mRNA-1">
    <property type="protein sequence ID" value="maker-uti_cns_0012099-snap-gene-0.2-mRNA-1"/>
    <property type="gene ID" value="maker-uti_cns_0012099-snap-gene-0.2"/>
</dbReference>
<organism evidence="12 13">
    <name type="scientific">Macrostomum lignano</name>
    <dbReference type="NCBI Taxonomy" id="282301"/>
    <lineage>
        <taxon>Eukaryota</taxon>
        <taxon>Metazoa</taxon>
        <taxon>Spiralia</taxon>
        <taxon>Lophotrochozoa</taxon>
        <taxon>Platyhelminthes</taxon>
        <taxon>Rhabditophora</taxon>
        <taxon>Macrostomorpha</taxon>
        <taxon>Macrostomida</taxon>
        <taxon>Macrostomidae</taxon>
        <taxon>Macrostomum</taxon>
    </lineage>
</organism>
<dbReference type="InterPro" id="IPR036236">
    <property type="entry name" value="Znf_C2H2_sf"/>
</dbReference>
<keyword evidence="5" id="KW-0862">Zinc</keyword>
<sequence>LQASAEHSATTYSGQQQFTPGSILLTVPMHMQYQKSDWQLSNWTSPLWWRHRQLMIGLQQQQRPLQQICVQTTAMDSMLHLTPTNFQPSQQLIATTSVAASDSPMMMTSTSTDAQGRDYAPLDLRLRKKSETEAHQSAENRDPALKTRRHPCQQCGRHFSTVSNLRRHSQTHRKFDSDLAKSCQHCGKLYVSMPALSMHLLTHSLQHQCRICDKRFSRPWLLNGHMRSHTASQLVRRGRSAAATAAAGMLPALVLLPHPLLDNPLSFEHTGLGAANRYNSIASGFGNLKVALALGCRVPRLAAASSSRGHDSNGRRQPRIGGINEGVPARQTTRGAAAKRRSDAEICASGGRGGGGCCSGCGRIGRQRHQSRQRAVRQVEGRVRRLQQRHGASASAAAARRSRRDDGLRRRRRRRCWRSSLRSSQSVQRDGTGRTERAGRVLRRVQTERRPTTAAASNAQLQVKAAASAGSLWRGGRAAEAAAALDERVRTASGVGTGHRACDVRIADVRTAGRLWVLGDLGQDHGGRGTVLIGIACHSDAALRQGLLLRLLRDLHVGTAGVHDLLDECALLPDDHASCAVGYQDLQLRRVRGIRIYTSKHFLVFRSRSRSEAEMPTNDAKKSAVLSSTDPTDAELTPDDKADTEEQMDAQNSDEGSADRTRSSSVIDSMKDILVSLTDDGLDKLWKLVPTLSEEEVNFRDKNGNGWLHWLAVAKNSRGVDQNRLVGLVHAFAAAGINYNMRNKTGNSALHFALACSTPLRFGNALLKIGIDPTFVNDKGRRAAQCTANHSALRTLEMFTPPLDEAIRQGDLEQVQRLASYWARIANYHLDLARRSPDIRNFLEARQPELRLIHRCLAGDARALREALDSNPELQLNNMDESYINEEGRCLRLPLIYQLVSCPYTYPVAQMLLERTRPDVTFPVKFKADGKMVPFWISFKNCVNYQASLGSVDHETMLEFLAEVPEIFAQLIRMGYQFWRPDAYLRNLKDHAVLMELQRIESLDPATVLDGTHRLDEALLDCMRGWTIEELMQCMKAGYWPCLGFRAVQRLRASSDVQDQQFLDRVDKVHSVWLQYRQLRQLIIQGNTSGFKDAVTKELCDITDKKSHSLAHWAVIFERRFILKQVLDRCSSECVRLTDYCNRTALDYSLGADQDFMHQSLLKAADAQLVNQSKSSSTTSGAAARRQADDSAAATRAYYRQAIRAERRDPACFAHSLLLLHLNLQDAVKRDSLADVDSLLSDTWPDMPVCLVDQVNRIFPRQPHRFPSLIGLCIDQQREDIGCRLLEAGVPPPADPISTSDGTAKRLEVRARESGLNRLADEIVRLRQAAAASEGTNGGPAVRLPGDFADEVGTILSVGTEDTFAVPAAVQAAKSKQKRQQQHQGKGGGKSRGGKKAAASKGKADEEPGSSEKSLIFPHCNAHRLHHSPAAAAAATLPTCDLLHAARLLPLDPRLQLRVASPLPAVCPGHRQLRLSLSGSSAVPGLRHGGRTRLGRSGLPAVLLRCLQLAAAARSQLDGEQRLRQPAAPSLRQAVGGLEPGRLCPAEYRWVSGVSGSSFKGSLYKTAGSGQEASWSAQADSCRSFLSSSDGSVMPLTKLTDLSSVDELQDVRASAGLSSQEIWVGASILSNGSWAWADCGWPLPLLSAAYGGVWGSSAPNDSPKLNLRARISHSGIDDKPDSTDYFGACECLDPFWGFEGGDFQHKACIPLFACCSPQSGTRPDHPAVFVESTSILCFLRGIPSIISDNFKTFHAAVRLLDAQTVPLQTTDGQKLLAAKRTTTKQQTTLYWTEGIKTLRKWS</sequence>
<dbReference type="Gene3D" id="3.30.160.60">
    <property type="entry name" value="Classic Zinc Finger"/>
    <property type="match status" value="2"/>
</dbReference>
<feature type="region of interest" description="Disordered" evidence="10">
    <location>
        <begin position="1369"/>
        <end position="1414"/>
    </location>
</feature>
<dbReference type="PANTHER" id="PTHR24388:SF38">
    <property type="entry name" value="PROTEIN SNAIL"/>
    <property type="match status" value="1"/>
</dbReference>
<feature type="domain" description="C2H2-type" evidence="11">
    <location>
        <begin position="207"/>
        <end position="234"/>
    </location>
</feature>
<accession>A0A1I8IEK5</accession>
<reference evidence="13" key="1">
    <citation type="submission" date="2016-11" db="UniProtKB">
        <authorList>
            <consortium name="WormBaseParasite"/>
        </authorList>
    </citation>
    <scope>IDENTIFICATION</scope>
</reference>
<dbReference type="Proteomes" id="UP000095280">
    <property type="component" value="Unplaced"/>
</dbReference>
<evidence type="ECO:0000256" key="1">
    <source>
        <dbReference type="ARBA" id="ARBA00004123"/>
    </source>
</evidence>
<dbReference type="PROSITE" id="PS00028">
    <property type="entry name" value="ZINC_FINGER_C2H2_1"/>
    <property type="match status" value="3"/>
</dbReference>
<dbReference type="SMART" id="SM00355">
    <property type="entry name" value="ZnF_C2H2"/>
    <property type="match status" value="3"/>
</dbReference>
<dbReference type="InterPro" id="IPR036770">
    <property type="entry name" value="Ankyrin_rpt-contain_sf"/>
</dbReference>
<proteinExistence type="inferred from homology"/>
<keyword evidence="2" id="KW-0479">Metal-binding</keyword>
<keyword evidence="4 9" id="KW-0863">Zinc-finger</keyword>
<evidence type="ECO:0000256" key="8">
    <source>
        <dbReference type="ARBA" id="ARBA00037948"/>
    </source>
</evidence>
<feature type="domain" description="C2H2-type" evidence="11">
    <location>
        <begin position="181"/>
        <end position="208"/>
    </location>
</feature>
<dbReference type="SUPFAM" id="SSF57667">
    <property type="entry name" value="beta-beta-alpha zinc fingers"/>
    <property type="match status" value="2"/>
</dbReference>
<dbReference type="InterPro" id="IPR050527">
    <property type="entry name" value="Snail/Krueppel_Znf"/>
</dbReference>
<dbReference type="GO" id="GO:0005634">
    <property type="term" value="C:nucleus"/>
    <property type="evidence" value="ECO:0007669"/>
    <property type="project" value="UniProtKB-SubCell"/>
</dbReference>
<evidence type="ECO:0000256" key="10">
    <source>
        <dbReference type="SAM" id="MobiDB-lite"/>
    </source>
</evidence>
<evidence type="ECO:0000256" key="6">
    <source>
        <dbReference type="ARBA" id="ARBA00023125"/>
    </source>
</evidence>
<feature type="compositionally biased region" description="Low complexity" evidence="10">
    <location>
        <begin position="418"/>
        <end position="429"/>
    </location>
</feature>
<feature type="region of interest" description="Disordered" evidence="10">
    <location>
        <begin position="130"/>
        <end position="151"/>
    </location>
</feature>
<evidence type="ECO:0000256" key="5">
    <source>
        <dbReference type="ARBA" id="ARBA00022833"/>
    </source>
</evidence>
<feature type="region of interest" description="Disordered" evidence="10">
    <location>
        <begin position="613"/>
        <end position="664"/>
    </location>
</feature>
<name>A0A1I8IEK5_9PLAT</name>
<dbReference type="FunFam" id="3.30.160.60:FF:000043">
    <property type="entry name" value="Scratch family zinc finger 2"/>
    <property type="match status" value="1"/>
</dbReference>
<keyword evidence="6" id="KW-0238">DNA-binding</keyword>
<evidence type="ECO:0000256" key="3">
    <source>
        <dbReference type="ARBA" id="ARBA00022737"/>
    </source>
</evidence>
<evidence type="ECO:0000256" key="2">
    <source>
        <dbReference type="ARBA" id="ARBA00022723"/>
    </source>
</evidence>
<feature type="compositionally biased region" description="Acidic residues" evidence="10">
    <location>
        <begin position="632"/>
        <end position="648"/>
    </location>
</feature>
<evidence type="ECO:0000313" key="13">
    <source>
        <dbReference type="WBParaSite" id="maker-uti_cns_0012099-snap-gene-0.2-mRNA-1"/>
    </source>
</evidence>
<dbReference type="GO" id="GO:0000978">
    <property type="term" value="F:RNA polymerase II cis-regulatory region sequence-specific DNA binding"/>
    <property type="evidence" value="ECO:0007669"/>
    <property type="project" value="TreeGrafter"/>
</dbReference>
<feature type="region of interest" description="Disordered" evidence="10">
    <location>
        <begin position="304"/>
        <end position="342"/>
    </location>
</feature>
<dbReference type="InterPro" id="IPR013087">
    <property type="entry name" value="Znf_C2H2_type"/>
</dbReference>
<keyword evidence="12" id="KW-1185">Reference proteome</keyword>
<dbReference type="Gene3D" id="1.25.40.20">
    <property type="entry name" value="Ankyrin repeat-containing domain"/>
    <property type="match status" value="1"/>
</dbReference>
<dbReference type="GO" id="GO:0008270">
    <property type="term" value="F:zinc ion binding"/>
    <property type="evidence" value="ECO:0007669"/>
    <property type="project" value="UniProtKB-KW"/>
</dbReference>
<dbReference type="GO" id="GO:0000981">
    <property type="term" value="F:DNA-binding transcription factor activity, RNA polymerase II-specific"/>
    <property type="evidence" value="ECO:0007669"/>
    <property type="project" value="TreeGrafter"/>
</dbReference>
<comment type="similarity">
    <text evidence="8">Belongs to the snail C2H2-type zinc-finger protein family.</text>
</comment>
<dbReference type="Pfam" id="PF00096">
    <property type="entry name" value="zf-C2H2"/>
    <property type="match status" value="2"/>
</dbReference>
<dbReference type="PANTHER" id="PTHR24388">
    <property type="entry name" value="ZINC FINGER PROTEIN"/>
    <property type="match status" value="1"/>
</dbReference>
<dbReference type="SUPFAM" id="SSF48403">
    <property type="entry name" value="Ankyrin repeat"/>
    <property type="match status" value="1"/>
</dbReference>
<feature type="compositionally biased region" description="Basic and acidic residues" evidence="10">
    <location>
        <begin position="130"/>
        <end position="145"/>
    </location>
</feature>
<feature type="region of interest" description="Disordered" evidence="10">
    <location>
        <begin position="381"/>
        <end position="457"/>
    </location>
</feature>
<feature type="compositionally biased region" description="Low complexity" evidence="10">
    <location>
        <begin position="389"/>
        <end position="399"/>
    </location>
</feature>
<keyword evidence="7" id="KW-0539">Nucleus</keyword>
<evidence type="ECO:0000313" key="12">
    <source>
        <dbReference type="Proteomes" id="UP000095280"/>
    </source>
</evidence>
<dbReference type="PROSITE" id="PS50157">
    <property type="entry name" value="ZINC_FINGER_C2H2_2"/>
    <property type="match status" value="3"/>
</dbReference>
<keyword evidence="3" id="KW-0677">Repeat</keyword>
<protein>
    <submittedName>
        <fullName evidence="13">ANK_REP_REGION domain-containing protein</fullName>
    </submittedName>
</protein>
<feature type="compositionally biased region" description="Basic and acidic residues" evidence="10">
    <location>
        <begin position="431"/>
        <end position="451"/>
    </location>
</feature>